<evidence type="ECO:0000313" key="2">
    <source>
        <dbReference type="Proteomes" id="UP000449906"/>
    </source>
</evidence>
<dbReference type="EMBL" id="WBVM01000002">
    <property type="protein sequence ID" value="KAB2809276.1"/>
    <property type="molecule type" value="Genomic_DNA"/>
</dbReference>
<evidence type="ECO:0000313" key="1">
    <source>
        <dbReference type="EMBL" id="KAB2809276.1"/>
    </source>
</evidence>
<reference evidence="1 2" key="1">
    <citation type="submission" date="2019-09" db="EMBL/GenBank/DDBJ databases">
        <title>Pimelobacter sp. isolated from Paulinella.</title>
        <authorList>
            <person name="Jeong S.E."/>
        </authorList>
    </citation>
    <scope>NUCLEOTIDE SEQUENCE [LARGE SCALE GENOMIC DNA]</scope>
    <source>
        <strain evidence="1 2">Pch-N</strain>
    </source>
</reference>
<sequence length="60" mass="6752">MPGWALLLGTLVYNYSRHRRGLPTICATTRRLLPKRVSAAALGGGYLYLAVHIWRGYPRP</sequence>
<protein>
    <submittedName>
        <fullName evidence="1">Uncharacterized protein</fullName>
    </submittedName>
</protein>
<dbReference type="RefSeq" id="WP_151581480.1">
    <property type="nucleotide sequence ID" value="NZ_WBVM01000002.1"/>
</dbReference>
<dbReference type="Proteomes" id="UP000449906">
    <property type="component" value="Unassembled WGS sequence"/>
</dbReference>
<accession>A0A7J5DW32</accession>
<dbReference type="AlphaFoldDB" id="A0A7J5DW32"/>
<gene>
    <name evidence="1" type="ORF">F9L07_19740</name>
</gene>
<name>A0A7J5DW32_NOCSI</name>
<comment type="caution">
    <text evidence="1">The sequence shown here is derived from an EMBL/GenBank/DDBJ whole genome shotgun (WGS) entry which is preliminary data.</text>
</comment>
<organism evidence="1 2">
    <name type="scientific">Nocardioides simplex</name>
    <name type="common">Arthrobacter simplex</name>
    <dbReference type="NCBI Taxonomy" id="2045"/>
    <lineage>
        <taxon>Bacteria</taxon>
        <taxon>Bacillati</taxon>
        <taxon>Actinomycetota</taxon>
        <taxon>Actinomycetes</taxon>
        <taxon>Propionibacteriales</taxon>
        <taxon>Nocardioidaceae</taxon>
        <taxon>Pimelobacter</taxon>
    </lineage>
</organism>
<proteinExistence type="predicted"/>